<protein>
    <recommendedName>
        <fullName evidence="5">NAD(P)-binding domain-containing protein</fullName>
    </recommendedName>
</protein>
<dbReference type="PANTHER" id="PTHR42748:SF7">
    <property type="entry name" value="NMRA LIKE REDOX SENSOR 1-RELATED"/>
    <property type="match status" value="1"/>
</dbReference>
<accession>A0A9W8ACH0</accession>
<evidence type="ECO:0000313" key="4">
    <source>
        <dbReference type="Proteomes" id="UP001150569"/>
    </source>
</evidence>
<proteinExistence type="predicted"/>
<evidence type="ECO:0000256" key="2">
    <source>
        <dbReference type="SAM" id="MobiDB-lite"/>
    </source>
</evidence>
<evidence type="ECO:0008006" key="5">
    <source>
        <dbReference type="Google" id="ProtNLM"/>
    </source>
</evidence>
<organism evidence="3 4">
    <name type="scientific">Tieghemiomyces parasiticus</name>
    <dbReference type="NCBI Taxonomy" id="78921"/>
    <lineage>
        <taxon>Eukaryota</taxon>
        <taxon>Fungi</taxon>
        <taxon>Fungi incertae sedis</taxon>
        <taxon>Zoopagomycota</taxon>
        <taxon>Kickxellomycotina</taxon>
        <taxon>Dimargaritomycetes</taxon>
        <taxon>Dimargaritales</taxon>
        <taxon>Dimargaritaceae</taxon>
        <taxon>Tieghemiomyces</taxon>
    </lineage>
</organism>
<gene>
    <name evidence="3" type="ORF">IWQ60_002281</name>
</gene>
<dbReference type="Proteomes" id="UP001150569">
    <property type="component" value="Unassembled WGS sequence"/>
</dbReference>
<evidence type="ECO:0000256" key="1">
    <source>
        <dbReference type="ARBA" id="ARBA00022857"/>
    </source>
</evidence>
<dbReference type="InterPro" id="IPR036291">
    <property type="entry name" value="NAD(P)-bd_dom_sf"/>
</dbReference>
<comment type="caution">
    <text evidence="3">The sequence shown here is derived from an EMBL/GenBank/DDBJ whole genome shotgun (WGS) entry which is preliminary data.</text>
</comment>
<dbReference type="AlphaFoldDB" id="A0A9W8ACH0"/>
<feature type="region of interest" description="Disordered" evidence="2">
    <location>
        <begin position="289"/>
        <end position="344"/>
    </location>
</feature>
<sequence>MAPTFLVTAADEYTGFKLCHYILQLLAAGPPYDELALEVDASLREVALYAAVGDPSGPLAQTLARYGATLVASDPETGRLLDEAALAGMDYVLIVPSARLIRTSPAARTIKACRQAGVRNVLLWSSICNQQTNTQFLSQYRRLETVLRETLAPTDADPVPTNWAIVRAGWYMEYLYLHQRPLQAEARLELPFRTGYIAPVRLRDLAMALLHVMHDMGRTLAYHRTFNFTGPDLLTGHLMGQIASHALRTPVELAHTTLEATAEFLRDQALVWCPYGKAAADPGFVSTPRVTGAGGPTSARRVTTSFGASSDSSDVSPLPSPVQRPVTGVQPWPIRTTPTDLGTNVAYPDQLPSPFRLEAGHAASPTEGTALMKPDNLPITHPVRLVSTHEVDVLTELYEMARLSRLDLLTGDLAAILGRRPETLATFLHKKRRDFLSGATASP</sequence>
<keyword evidence="4" id="KW-1185">Reference proteome</keyword>
<dbReference type="SUPFAM" id="SSF51735">
    <property type="entry name" value="NAD(P)-binding Rossmann-fold domains"/>
    <property type="match status" value="1"/>
</dbReference>
<dbReference type="Gene3D" id="3.90.25.10">
    <property type="entry name" value="UDP-galactose 4-epimerase, domain 1"/>
    <property type="match status" value="1"/>
</dbReference>
<keyword evidence="1" id="KW-0521">NADP</keyword>
<name>A0A9W8ACH0_9FUNG</name>
<dbReference type="InterPro" id="IPR051164">
    <property type="entry name" value="NmrA-like_oxidored"/>
</dbReference>
<dbReference type="GO" id="GO:0005634">
    <property type="term" value="C:nucleus"/>
    <property type="evidence" value="ECO:0007669"/>
    <property type="project" value="TreeGrafter"/>
</dbReference>
<dbReference type="EMBL" id="JANBPT010000084">
    <property type="protein sequence ID" value="KAJ1928203.1"/>
    <property type="molecule type" value="Genomic_DNA"/>
</dbReference>
<dbReference type="OrthoDB" id="10254221at2759"/>
<dbReference type="PANTHER" id="PTHR42748">
    <property type="entry name" value="NITROGEN METABOLITE REPRESSION PROTEIN NMRA FAMILY MEMBER"/>
    <property type="match status" value="1"/>
</dbReference>
<reference evidence="3" key="1">
    <citation type="submission" date="2022-07" db="EMBL/GenBank/DDBJ databases">
        <title>Phylogenomic reconstructions and comparative analyses of Kickxellomycotina fungi.</title>
        <authorList>
            <person name="Reynolds N.K."/>
            <person name="Stajich J.E."/>
            <person name="Barry K."/>
            <person name="Grigoriev I.V."/>
            <person name="Crous P."/>
            <person name="Smith M.E."/>
        </authorList>
    </citation>
    <scope>NUCLEOTIDE SEQUENCE</scope>
    <source>
        <strain evidence="3">RSA 861</strain>
    </source>
</reference>
<evidence type="ECO:0000313" key="3">
    <source>
        <dbReference type="EMBL" id="KAJ1928203.1"/>
    </source>
</evidence>
<dbReference type="Gene3D" id="3.40.50.720">
    <property type="entry name" value="NAD(P)-binding Rossmann-like Domain"/>
    <property type="match status" value="1"/>
</dbReference>